<reference evidence="1" key="1">
    <citation type="submission" date="2020-09" db="EMBL/GenBank/DDBJ databases">
        <title>New species isolated from human feces.</title>
        <authorList>
            <person name="Kitahara M."/>
            <person name="Shigeno Y."/>
            <person name="Shime M."/>
            <person name="Matsumoto Y."/>
            <person name="Nakamura S."/>
            <person name="Motooka D."/>
            <person name="Fukuoka S."/>
            <person name="Nishikawa H."/>
            <person name="Benno Y."/>
        </authorList>
    </citation>
    <scope>NUCLEOTIDE SEQUENCE</scope>
    <source>
        <strain evidence="1">MM50</strain>
    </source>
</reference>
<gene>
    <name evidence="1" type="ORF">MM50RIKEN_14090</name>
</gene>
<sequence>MKTRAHYEKLFASYPDVVTLPEFQTMLGGIGDSTARKIMRANKVKHFYIRCTYLIPKACVIDYVLSEDYAKYSKTLKARV</sequence>
<evidence type="ECO:0008006" key="3">
    <source>
        <dbReference type="Google" id="ProtNLM"/>
    </source>
</evidence>
<proteinExistence type="predicted"/>
<dbReference type="RefSeq" id="WP_015523942.1">
    <property type="nucleotide sequence ID" value="NZ_AP023418.1"/>
</dbReference>
<protein>
    <recommendedName>
        <fullName evidence="3">DNA-binding protein</fullName>
    </recommendedName>
</protein>
<dbReference type="KEGG" id="vcop:MM50RIKEN_14090"/>
<accession>A0A810Q7L9</accession>
<dbReference type="Proteomes" id="UP000681035">
    <property type="component" value="Chromosome"/>
</dbReference>
<organism evidence="1 2">
    <name type="scientific">Vescimonas coprocola</name>
    <dbReference type="NCBI Taxonomy" id="2714355"/>
    <lineage>
        <taxon>Bacteria</taxon>
        <taxon>Bacillati</taxon>
        <taxon>Bacillota</taxon>
        <taxon>Clostridia</taxon>
        <taxon>Eubacteriales</taxon>
        <taxon>Oscillospiraceae</taxon>
        <taxon>Vescimonas</taxon>
    </lineage>
</organism>
<name>A0A810Q7L9_9FIRM</name>
<keyword evidence="2" id="KW-1185">Reference proteome</keyword>
<dbReference type="AlphaFoldDB" id="A0A810Q7L9"/>
<dbReference type="EMBL" id="AP023418">
    <property type="protein sequence ID" value="BCK81646.1"/>
    <property type="molecule type" value="Genomic_DNA"/>
</dbReference>
<evidence type="ECO:0000313" key="2">
    <source>
        <dbReference type="Proteomes" id="UP000681035"/>
    </source>
</evidence>
<evidence type="ECO:0000313" key="1">
    <source>
        <dbReference type="EMBL" id="BCK81646.1"/>
    </source>
</evidence>